<dbReference type="KEGG" id="aaf:AURANDRAFT_34399"/>
<dbReference type="InterPro" id="IPR019775">
    <property type="entry name" value="WD40_repeat_CS"/>
</dbReference>
<dbReference type="PROSITE" id="PS50294">
    <property type="entry name" value="WD_REPEATS_REGION"/>
    <property type="match status" value="2"/>
</dbReference>
<name>F0YNZ3_AURAN</name>
<feature type="repeat" description="WD" evidence="4">
    <location>
        <begin position="224"/>
        <end position="254"/>
    </location>
</feature>
<dbReference type="InterPro" id="IPR020472">
    <property type="entry name" value="WD40_PAC1"/>
</dbReference>
<dbReference type="OrthoDB" id="400at2759"/>
<dbReference type="GO" id="GO:0032956">
    <property type="term" value="P:regulation of actin cytoskeleton organization"/>
    <property type="evidence" value="ECO:0007669"/>
    <property type="project" value="TreeGrafter"/>
</dbReference>
<keyword evidence="6" id="KW-1185">Reference proteome</keyword>
<dbReference type="InterPro" id="IPR015943">
    <property type="entry name" value="WD40/YVTN_repeat-like_dom_sf"/>
</dbReference>
<dbReference type="GO" id="GO:0031932">
    <property type="term" value="C:TORC2 complex"/>
    <property type="evidence" value="ECO:0007669"/>
    <property type="project" value="InterPro"/>
</dbReference>
<evidence type="ECO:0000313" key="5">
    <source>
        <dbReference type="EMBL" id="EGB03167.1"/>
    </source>
</evidence>
<dbReference type="InterPro" id="IPR001680">
    <property type="entry name" value="WD40_rpt"/>
</dbReference>
<dbReference type="GeneID" id="20221429"/>
<keyword evidence="3" id="KW-0677">Repeat</keyword>
<organism evidence="6">
    <name type="scientific">Aureococcus anophagefferens</name>
    <name type="common">Harmful bloom alga</name>
    <dbReference type="NCBI Taxonomy" id="44056"/>
    <lineage>
        <taxon>Eukaryota</taxon>
        <taxon>Sar</taxon>
        <taxon>Stramenopiles</taxon>
        <taxon>Ochrophyta</taxon>
        <taxon>Pelagophyceae</taxon>
        <taxon>Pelagomonadales</taxon>
        <taxon>Pelagomonadaceae</taxon>
        <taxon>Aureococcus</taxon>
    </lineage>
</organism>
<dbReference type="PROSITE" id="PS00678">
    <property type="entry name" value="WD_REPEATS_1"/>
    <property type="match status" value="2"/>
</dbReference>
<evidence type="ECO:0000256" key="1">
    <source>
        <dbReference type="ARBA" id="ARBA00009890"/>
    </source>
</evidence>
<dbReference type="InterPro" id="IPR037588">
    <property type="entry name" value="MLST8"/>
</dbReference>
<dbReference type="PANTHER" id="PTHR19842">
    <property type="entry name" value="G BETA-LIKE PROTEIN GBL"/>
    <property type="match status" value="1"/>
</dbReference>
<dbReference type="Proteomes" id="UP000002729">
    <property type="component" value="Unassembled WGS sequence"/>
</dbReference>
<feature type="repeat" description="WD" evidence="4">
    <location>
        <begin position="165"/>
        <end position="196"/>
    </location>
</feature>
<dbReference type="Gene3D" id="2.130.10.10">
    <property type="entry name" value="YVTN repeat-like/Quinoprotein amine dehydrogenase"/>
    <property type="match status" value="1"/>
</dbReference>
<feature type="repeat" description="WD" evidence="4">
    <location>
        <begin position="120"/>
        <end position="161"/>
    </location>
</feature>
<dbReference type="SMART" id="SM00320">
    <property type="entry name" value="WD40"/>
    <property type="match status" value="6"/>
</dbReference>
<feature type="repeat" description="WD" evidence="4">
    <location>
        <begin position="72"/>
        <end position="106"/>
    </location>
</feature>
<dbReference type="SUPFAM" id="SSF50978">
    <property type="entry name" value="WD40 repeat-like"/>
    <property type="match status" value="1"/>
</dbReference>
<dbReference type="InParanoid" id="F0YNZ3"/>
<dbReference type="OMA" id="VQRNYKH"/>
<proteinExistence type="inferred from homology"/>
<dbReference type="CDD" id="cd00200">
    <property type="entry name" value="WD40"/>
    <property type="match status" value="1"/>
</dbReference>
<reference evidence="5 6" key="1">
    <citation type="journal article" date="2011" name="Proc. Natl. Acad. Sci. U.S.A.">
        <title>Niche of harmful alga Aureococcus anophagefferens revealed through ecogenomics.</title>
        <authorList>
            <person name="Gobler C.J."/>
            <person name="Berry D.L."/>
            <person name="Dyhrman S.T."/>
            <person name="Wilhelm S.W."/>
            <person name="Salamov A."/>
            <person name="Lobanov A.V."/>
            <person name="Zhang Y."/>
            <person name="Collier J.L."/>
            <person name="Wurch L.L."/>
            <person name="Kustka A.B."/>
            <person name="Dill B.D."/>
            <person name="Shah M."/>
            <person name="VerBerkmoes N.C."/>
            <person name="Kuo A."/>
            <person name="Terry A."/>
            <person name="Pangilinan J."/>
            <person name="Lindquist E.A."/>
            <person name="Lucas S."/>
            <person name="Paulsen I.T."/>
            <person name="Hattenrath-Lehmann T.K."/>
            <person name="Talmage S.C."/>
            <person name="Walker E.A."/>
            <person name="Koch F."/>
            <person name="Burson A.M."/>
            <person name="Marcoval M.A."/>
            <person name="Tang Y.Z."/>
            <person name="Lecleir G.R."/>
            <person name="Coyne K.J."/>
            <person name="Berg G.M."/>
            <person name="Bertrand E.M."/>
            <person name="Saito M.A."/>
            <person name="Gladyshev V.N."/>
            <person name="Grigoriev I.V."/>
        </authorList>
    </citation>
    <scope>NUCLEOTIDE SEQUENCE [LARGE SCALE GENOMIC DNA]</scope>
    <source>
        <strain evidence="6">CCMP 1984</strain>
    </source>
</reference>
<evidence type="ECO:0000256" key="4">
    <source>
        <dbReference type="PROSITE-ProRule" id="PRU00221"/>
    </source>
</evidence>
<keyword evidence="2 4" id="KW-0853">WD repeat</keyword>
<sequence>MAAVVLATAGYDHKIRFWEASSRVCTRIVRYPDSQVNCLAISQDKLYMAAGGHPHVRIFDVANPSNSSPIAEFSHCGNVTAVGFQHDRSWMFSGSEDGTVKIWDLRAPPRCQRTYEMLGADGRPSACTSVTLHPRQSELVTGDHAGLVRVWDLAADKCSAELRPTDGELSPIRSVAIASDGSSLVAGTNDANLYAWRPSGSKHFELEHAAHEDGSGHTCILKCSISPDAQLLVTTSSDKTAKVWSIARGWTLEKTLAQHQRWVWDASFSADSAYLVTASSDHSARLWDLQSGAAIRYYSGHSLAVTCCALNDSST</sequence>
<evidence type="ECO:0000313" key="6">
    <source>
        <dbReference type="Proteomes" id="UP000002729"/>
    </source>
</evidence>
<dbReference type="PRINTS" id="PR00320">
    <property type="entry name" value="GPROTEINBRPT"/>
</dbReference>
<dbReference type="PROSITE" id="PS50082">
    <property type="entry name" value="WD_REPEATS_2"/>
    <property type="match status" value="5"/>
</dbReference>
<dbReference type="InterPro" id="IPR036322">
    <property type="entry name" value="WD40_repeat_dom_sf"/>
</dbReference>
<comment type="similarity">
    <text evidence="1">Belongs to the WD repeat LST8 family.</text>
</comment>
<accession>F0YNZ3</accession>
<dbReference type="eggNOG" id="KOG0315">
    <property type="taxonomic scope" value="Eukaryota"/>
</dbReference>
<dbReference type="GO" id="GO:0031929">
    <property type="term" value="P:TOR signaling"/>
    <property type="evidence" value="ECO:0007669"/>
    <property type="project" value="InterPro"/>
</dbReference>
<dbReference type="RefSeq" id="XP_009042143.1">
    <property type="nucleotide sequence ID" value="XM_009043895.1"/>
</dbReference>
<dbReference type="EMBL" id="GL833188">
    <property type="protein sequence ID" value="EGB03167.1"/>
    <property type="molecule type" value="Genomic_DNA"/>
</dbReference>
<gene>
    <name evidence="5" type="ORF">AURANDRAFT_34399</name>
</gene>
<feature type="repeat" description="WD" evidence="4">
    <location>
        <begin position="256"/>
        <end position="297"/>
    </location>
</feature>
<dbReference type="Pfam" id="PF00400">
    <property type="entry name" value="WD40"/>
    <property type="match status" value="6"/>
</dbReference>
<dbReference type="PANTHER" id="PTHR19842:SF0">
    <property type="entry name" value="TARGET OF RAPAMYCIN COMPLEX SUBUNIT LST8"/>
    <property type="match status" value="1"/>
</dbReference>
<evidence type="ECO:0000256" key="3">
    <source>
        <dbReference type="ARBA" id="ARBA00022737"/>
    </source>
</evidence>
<evidence type="ECO:0000256" key="2">
    <source>
        <dbReference type="ARBA" id="ARBA00022574"/>
    </source>
</evidence>
<dbReference type="AlphaFoldDB" id="F0YNZ3"/>
<dbReference type="GO" id="GO:0031931">
    <property type="term" value="C:TORC1 complex"/>
    <property type="evidence" value="ECO:0007669"/>
    <property type="project" value="InterPro"/>
</dbReference>
<protein>
    <submittedName>
        <fullName evidence="5">Uncharacterized protein</fullName>
    </submittedName>
</protein>